<protein>
    <submittedName>
        <fullName evidence="1">Uncharacterized protein</fullName>
    </submittedName>
</protein>
<evidence type="ECO:0000313" key="1">
    <source>
        <dbReference type="EMBL" id="KAK7821469.1"/>
    </source>
</evidence>
<evidence type="ECO:0000313" key="2">
    <source>
        <dbReference type="Proteomes" id="UP000237347"/>
    </source>
</evidence>
<organism evidence="1 2">
    <name type="scientific">Quercus suber</name>
    <name type="common">Cork oak</name>
    <dbReference type="NCBI Taxonomy" id="58331"/>
    <lineage>
        <taxon>Eukaryota</taxon>
        <taxon>Viridiplantae</taxon>
        <taxon>Streptophyta</taxon>
        <taxon>Embryophyta</taxon>
        <taxon>Tracheophyta</taxon>
        <taxon>Spermatophyta</taxon>
        <taxon>Magnoliopsida</taxon>
        <taxon>eudicotyledons</taxon>
        <taxon>Gunneridae</taxon>
        <taxon>Pentapetalae</taxon>
        <taxon>rosids</taxon>
        <taxon>fabids</taxon>
        <taxon>Fagales</taxon>
        <taxon>Fagaceae</taxon>
        <taxon>Quercus</taxon>
    </lineage>
</organism>
<sequence length="145" mass="16176">MESESVSVHSKIAEFGCRRESSAADESLLLPRVFYRCRCEGLGFVSMCEGEGEVRELSERSPTRVFRRRWSEGLGFLCLGVTKSESVSVHSKLAEFGCRRESSAATGFLPPSVPANKETLSLFDSKSPKKLSFFQRQREAPKSLC</sequence>
<dbReference type="EMBL" id="PKMF04000702">
    <property type="protein sequence ID" value="KAK7821469.1"/>
    <property type="molecule type" value="Genomic_DNA"/>
</dbReference>
<reference evidence="1 2" key="1">
    <citation type="journal article" date="2018" name="Sci. Data">
        <title>The draft genome sequence of cork oak.</title>
        <authorList>
            <person name="Ramos A.M."/>
            <person name="Usie A."/>
            <person name="Barbosa P."/>
            <person name="Barros P.M."/>
            <person name="Capote T."/>
            <person name="Chaves I."/>
            <person name="Simoes F."/>
            <person name="Abreu I."/>
            <person name="Carrasquinho I."/>
            <person name="Faro C."/>
            <person name="Guimaraes J.B."/>
            <person name="Mendonca D."/>
            <person name="Nobrega F."/>
            <person name="Rodrigues L."/>
            <person name="Saibo N.J.M."/>
            <person name="Varela M.C."/>
            <person name="Egas C."/>
            <person name="Matos J."/>
            <person name="Miguel C.M."/>
            <person name="Oliveira M.M."/>
            <person name="Ricardo C.P."/>
            <person name="Goncalves S."/>
        </authorList>
    </citation>
    <scope>NUCLEOTIDE SEQUENCE [LARGE SCALE GENOMIC DNA]</scope>
    <source>
        <strain evidence="2">cv. HL8</strain>
    </source>
</reference>
<proteinExistence type="predicted"/>
<keyword evidence="2" id="KW-1185">Reference proteome</keyword>
<comment type="caution">
    <text evidence="1">The sequence shown here is derived from an EMBL/GenBank/DDBJ whole genome shotgun (WGS) entry which is preliminary data.</text>
</comment>
<gene>
    <name evidence="1" type="ORF">CFP56_037669</name>
</gene>
<dbReference type="AlphaFoldDB" id="A0AAW0J3Z6"/>
<dbReference type="Proteomes" id="UP000237347">
    <property type="component" value="Unassembled WGS sequence"/>
</dbReference>
<name>A0AAW0J3Z6_QUESU</name>
<accession>A0AAW0J3Z6</accession>